<reference evidence="2" key="2">
    <citation type="journal article" date="2018" name="Vet. Microbiol.">
        <title>Methicillin-resistant staphylococci amongst veterinary personnel, personnel-owned pets, patients and the hospital environment of two small animal veterinary hospitals.</title>
        <authorList>
            <person name="Worthing K.A."/>
            <person name="Brown J."/>
            <person name="Gerber L."/>
            <person name="Abraham S."/>
            <person name="Trott D."/>
            <person name="Norris J.M."/>
        </authorList>
    </citation>
    <scope>NUCLEOTIDE SEQUENCE</scope>
    <source>
        <strain evidence="2">ST496-2</strain>
    </source>
</reference>
<name>A0A166MIW3_STAPS</name>
<evidence type="ECO:0000313" key="1">
    <source>
        <dbReference type="EMBL" id="PWZ74631.1"/>
    </source>
</evidence>
<dbReference type="RefSeq" id="WP_014613552.1">
    <property type="nucleotide sequence ID" value="NZ_BAAFHP010000017.1"/>
</dbReference>
<proteinExistence type="predicted"/>
<accession>A0A166MIW3</accession>
<protein>
    <submittedName>
        <fullName evidence="1">YtxH domain-containing protein</fullName>
    </submittedName>
</protein>
<evidence type="ECO:0000313" key="2">
    <source>
        <dbReference type="EMBL" id="REA80302.1"/>
    </source>
</evidence>
<organism evidence="1 3">
    <name type="scientific">Staphylococcus pseudintermedius</name>
    <dbReference type="NCBI Taxonomy" id="283734"/>
    <lineage>
        <taxon>Bacteria</taxon>
        <taxon>Bacillati</taxon>
        <taxon>Bacillota</taxon>
        <taxon>Bacilli</taxon>
        <taxon>Bacillales</taxon>
        <taxon>Staphylococcaceae</taxon>
        <taxon>Staphylococcus</taxon>
        <taxon>Staphylococcus intermedius group</taxon>
    </lineage>
</organism>
<dbReference type="Proteomes" id="UP000246800">
    <property type="component" value="Unassembled WGS sequence"/>
</dbReference>
<dbReference type="eggNOG" id="COG4980">
    <property type="taxonomic scope" value="Bacteria"/>
</dbReference>
<dbReference type="GeneID" id="93823211"/>
<dbReference type="Proteomes" id="UP000256409">
    <property type="component" value="Unassembled WGS sequence"/>
</dbReference>
<comment type="caution">
    <text evidence="1">The sequence shown here is derived from an EMBL/GenBank/DDBJ whole genome shotgun (WGS) entry which is preliminary data.</text>
</comment>
<reference evidence="1 3" key="1">
    <citation type="journal article" date="2018" name="Vet. Microbiol.">
        <title>Clonal diversity and geographic distribution of methicillin-resistant Staphylococcus pseudintermedius from Australian animals: Discovery of novel sequence types.</title>
        <authorList>
            <person name="Worthing K.A."/>
            <person name="Abraham S."/>
            <person name="Coombs G.W."/>
            <person name="Pang S."/>
            <person name="Saputra S."/>
            <person name="Jordan D."/>
            <person name="Trott D.J."/>
            <person name="Norris J.M."/>
        </authorList>
    </citation>
    <scope>NUCLEOTIDE SEQUENCE [LARGE SCALE GENOMIC DNA]</scope>
    <source>
        <strain evidence="1 3">ST525 1</strain>
    </source>
</reference>
<dbReference type="EMBL" id="QEIT01000034">
    <property type="protein sequence ID" value="PWZ74631.1"/>
    <property type="molecule type" value="Genomic_DNA"/>
</dbReference>
<gene>
    <name evidence="1" type="ORF">DD902_07445</name>
    <name evidence="2" type="ORF">DV961_11965</name>
</gene>
<reference evidence="4" key="3">
    <citation type="journal article" date="2018" name="Vet. Microbiol.">
        <title>Molecular epidemiology of methicillin-resistant staphylococci amongst veterinary personnel, personnel-owned pets, patients and the hospital environment of two companion animal veterinary hospitals.</title>
        <authorList>
            <person name="Worthing K.A."/>
            <person name="Brown J."/>
            <person name="Gerber L."/>
            <person name="Abraham S."/>
            <person name="Trott D."/>
            <person name="Norris J.M."/>
        </authorList>
    </citation>
    <scope>NUCLEOTIDE SEQUENCE [LARGE SCALE GENOMIC DNA]</scope>
    <source>
        <strain evidence="4">ST496-2</strain>
    </source>
</reference>
<dbReference type="EMBL" id="QQPC01000099">
    <property type="protein sequence ID" value="REA80302.1"/>
    <property type="molecule type" value="Genomic_DNA"/>
</dbReference>
<dbReference type="OrthoDB" id="2411228at2"/>
<sequence length="118" mass="13006">MKIVRMTLGVVAGVATGLGVALVARDGQTRIANPKAARPKTELELEVDTMKNSIHDIKRYIAQIKNESQSFAGSIGDEVKTMIGEFKADINPNIKQLQSHIENLQNRGEEMTNFPTKK</sequence>
<dbReference type="AlphaFoldDB" id="A0A166MIW3"/>
<evidence type="ECO:0000313" key="4">
    <source>
        <dbReference type="Proteomes" id="UP000256409"/>
    </source>
</evidence>
<evidence type="ECO:0000313" key="3">
    <source>
        <dbReference type="Proteomes" id="UP000246800"/>
    </source>
</evidence>